<evidence type="ECO:0000256" key="3">
    <source>
        <dbReference type="ARBA" id="ARBA00012646"/>
    </source>
</evidence>
<dbReference type="InterPro" id="IPR000560">
    <property type="entry name" value="His_Pase_clade-2"/>
</dbReference>
<evidence type="ECO:0000313" key="8">
    <source>
        <dbReference type="EMBL" id="CAH1107591.1"/>
    </source>
</evidence>
<reference evidence="8" key="1">
    <citation type="submission" date="2022-01" db="EMBL/GenBank/DDBJ databases">
        <authorList>
            <person name="King R."/>
        </authorList>
    </citation>
    <scope>NUCLEOTIDE SEQUENCE</scope>
</reference>
<dbReference type="Pfam" id="PF00328">
    <property type="entry name" value="His_Phos_2"/>
    <property type="match status" value="1"/>
</dbReference>
<gene>
    <name evidence="8" type="ORF">PSYICH_LOCUS8288</name>
</gene>
<keyword evidence="5" id="KW-0378">Hydrolase</keyword>
<name>A0A9P0D0F4_9CUCU</name>
<dbReference type="CDD" id="cd07061">
    <property type="entry name" value="HP_HAP_like"/>
    <property type="match status" value="1"/>
</dbReference>
<sequence>MFFNVIIHGKIFLNNEMKVFWIFLIFLCGAIINAEKSIPYMGQTSELIAVVVLFRHGDRAPLQSWPNDKYFEEKYWPNGLTQLTQKGIRRAHSLGQWFRKRYDAFLSEIYTSKEIYVWSTDLDRTLMTAQAVLNGLYPPKNFQVWNKRIPWQPIPVHTSQRHKDDIVLDKRNCPKFRKLLKEAKKTFYPKLEQQYREIVQIIREYSGWPTVTLDQVEQFRNQLYVFENYNESFIPNWSKKIYPHPHLHYIANIPLQVPTSTTALARLKIGPFFHKLFCHFENFTCMSPLSKVGPKFLMLSCHDSCLISAMDAMKIFDFRNIGFSDTLIWELKKSKQGHFFTNILYKHQDYNKKLEELKLNECDFNCDYKSFKNIMNDVIIHIDDWEKECYQDITFKNFTTT</sequence>
<evidence type="ECO:0000256" key="4">
    <source>
        <dbReference type="ARBA" id="ARBA00022729"/>
    </source>
</evidence>
<keyword evidence="9" id="KW-1185">Reference proteome</keyword>
<dbReference type="AlphaFoldDB" id="A0A9P0D0F4"/>
<dbReference type="EMBL" id="OV651834">
    <property type="protein sequence ID" value="CAH1107591.1"/>
    <property type="molecule type" value="Genomic_DNA"/>
</dbReference>
<evidence type="ECO:0000256" key="7">
    <source>
        <dbReference type="ARBA" id="ARBA00023180"/>
    </source>
</evidence>
<keyword evidence="7" id="KW-0325">Glycoprotein</keyword>
<protein>
    <recommendedName>
        <fullName evidence="3">acid phosphatase</fullName>
        <ecNumber evidence="3">3.1.3.2</ecNumber>
    </recommendedName>
</protein>
<evidence type="ECO:0000256" key="6">
    <source>
        <dbReference type="ARBA" id="ARBA00023157"/>
    </source>
</evidence>
<dbReference type="InterPro" id="IPR033379">
    <property type="entry name" value="Acid_Pase_AS"/>
</dbReference>
<dbReference type="PANTHER" id="PTHR11567:SF211">
    <property type="entry name" value="PROSTATIC ACID PHOSPHATASE"/>
    <property type="match status" value="1"/>
</dbReference>
<evidence type="ECO:0000256" key="2">
    <source>
        <dbReference type="ARBA" id="ARBA00005375"/>
    </source>
</evidence>
<comment type="catalytic activity">
    <reaction evidence="1">
        <text>a phosphate monoester + H2O = an alcohol + phosphate</text>
        <dbReference type="Rhea" id="RHEA:15017"/>
        <dbReference type="ChEBI" id="CHEBI:15377"/>
        <dbReference type="ChEBI" id="CHEBI:30879"/>
        <dbReference type="ChEBI" id="CHEBI:43474"/>
        <dbReference type="ChEBI" id="CHEBI:67140"/>
        <dbReference type="EC" id="3.1.3.2"/>
    </reaction>
</comment>
<dbReference type="PANTHER" id="PTHR11567">
    <property type="entry name" value="ACID PHOSPHATASE-RELATED"/>
    <property type="match status" value="1"/>
</dbReference>
<organism evidence="8 9">
    <name type="scientific">Psylliodes chrysocephalus</name>
    <dbReference type="NCBI Taxonomy" id="3402493"/>
    <lineage>
        <taxon>Eukaryota</taxon>
        <taxon>Metazoa</taxon>
        <taxon>Ecdysozoa</taxon>
        <taxon>Arthropoda</taxon>
        <taxon>Hexapoda</taxon>
        <taxon>Insecta</taxon>
        <taxon>Pterygota</taxon>
        <taxon>Neoptera</taxon>
        <taxon>Endopterygota</taxon>
        <taxon>Coleoptera</taxon>
        <taxon>Polyphaga</taxon>
        <taxon>Cucujiformia</taxon>
        <taxon>Chrysomeloidea</taxon>
        <taxon>Chrysomelidae</taxon>
        <taxon>Galerucinae</taxon>
        <taxon>Alticini</taxon>
        <taxon>Psylliodes</taxon>
    </lineage>
</organism>
<dbReference type="Proteomes" id="UP001153636">
    <property type="component" value="Chromosome 22"/>
</dbReference>
<comment type="similarity">
    <text evidence="2">Belongs to the histidine acid phosphatase family.</text>
</comment>
<keyword evidence="6" id="KW-1015">Disulfide bond</keyword>
<dbReference type="InterPro" id="IPR029033">
    <property type="entry name" value="His_PPase_superfam"/>
</dbReference>
<evidence type="ECO:0000256" key="5">
    <source>
        <dbReference type="ARBA" id="ARBA00022801"/>
    </source>
</evidence>
<dbReference type="InterPro" id="IPR050645">
    <property type="entry name" value="Histidine_acid_phosphatase"/>
</dbReference>
<dbReference type="GO" id="GO:0003993">
    <property type="term" value="F:acid phosphatase activity"/>
    <property type="evidence" value="ECO:0007669"/>
    <property type="project" value="UniProtKB-EC"/>
</dbReference>
<dbReference type="SUPFAM" id="SSF53254">
    <property type="entry name" value="Phosphoglycerate mutase-like"/>
    <property type="match status" value="1"/>
</dbReference>
<dbReference type="OrthoDB" id="10257284at2759"/>
<proteinExistence type="inferred from homology"/>
<dbReference type="Gene3D" id="3.40.50.1240">
    <property type="entry name" value="Phosphoglycerate mutase-like"/>
    <property type="match status" value="1"/>
</dbReference>
<evidence type="ECO:0000256" key="1">
    <source>
        <dbReference type="ARBA" id="ARBA00000032"/>
    </source>
</evidence>
<keyword evidence="4" id="KW-0732">Signal</keyword>
<dbReference type="PROSITE" id="PS00616">
    <property type="entry name" value="HIS_ACID_PHOSPHAT_1"/>
    <property type="match status" value="1"/>
</dbReference>
<accession>A0A9P0D0F4</accession>
<dbReference type="EC" id="3.1.3.2" evidence="3"/>
<evidence type="ECO:0000313" key="9">
    <source>
        <dbReference type="Proteomes" id="UP001153636"/>
    </source>
</evidence>